<dbReference type="Proteomes" id="UP000799770">
    <property type="component" value="Unassembled WGS sequence"/>
</dbReference>
<sequence>MATSLARSSYDTITHLLGIRPLFSTPIKLQPESRILTLPAELRLEIYGWLFEFGGSVVALRALALVATCRLIHQEAQRLAFEKIKFLIATAENGLDYHKRMMTLGPVSMHLRHIHINTSISALEPCGGRNPFLLMKLALDDLTIDFGPITSKSWKDDTVCWNNFMSAFLHSSHSASKPRSIQDHIVPRIKRHLALTTWTFAPTRDDLYNTLLRCEAKVVQVKVNKNPDSDMLWFAFRKFNLIDGAVMTVKAPMASGGGTSKERRAGLTFYDTQTSTVMSIERLQIVPETTETPVI</sequence>
<accession>A0A6A5Z2Q6</accession>
<dbReference type="EMBL" id="ML977327">
    <property type="protein sequence ID" value="KAF2113749.1"/>
    <property type="molecule type" value="Genomic_DNA"/>
</dbReference>
<proteinExistence type="predicted"/>
<organism evidence="1 2">
    <name type="scientific">Lophiotrema nucula</name>
    <dbReference type="NCBI Taxonomy" id="690887"/>
    <lineage>
        <taxon>Eukaryota</taxon>
        <taxon>Fungi</taxon>
        <taxon>Dikarya</taxon>
        <taxon>Ascomycota</taxon>
        <taxon>Pezizomycotina</taxon>
        <taxon>Dothideomycetes</taxon>
        <taxon>Pleosporomycetidae</taxon>
        <taxon>Pleosporales</taxon>
        <taxon>Lophiotremataceae</taxon>
        <taxon>Lophiotrema</taxon>
    </lineage>
</organism>
<protein>
    <recommendedName>
        <fullName evidence="3">F-box domain-containing protein</fullName>
    </recommendedName>
</protein>
<dbReference type="AlphaFoldDB" id="A0A6A5Z2Q6"/>
<evidence type="ECO:0000313" key="1">
    <source>
        <dbReference type="EMBL" id="KAF2113749.1"/>
    </source>
</evidence>
<gene>
    <name evidence="1" type="ORF">BDV96DRAFT_662005</name>
</gene>
<reference evidence="1" key="1">
    <citation type="journal article" date="2020" name="Stud. Mycol.">
        <title>101 Dothideomycetes genomes: a test case for predicting lifestyles and emergence of pathogens.</title>
        <authorList>
            <person name="Haridas S."/>
            <person name="Albert R."/>
            <person name="Binder M."/>
            <person name="Bloem J."/>
            <person name="Labutti K."/>
            <person name="Salamov A."/>
            <person name="Andreopoulos B."/>
            <person name="Baker S."/>
            <person name="Barry K."/>
            <person name="Bills G."/>
            <person name="Bluhm B."/>
            <person name="Cannon C."/>
            <person name="Castanera R."/>
            <person name="Culley D."/>
            <person name="Daum C."/>
            <person name="Ezra D."/>
            <person name="Gonzalez J."/>
            <person name="Henrissat B."/>
            <person name="Kuo A."/>
            <person name="Liang C."/>
            <person name="Lipzen A."/>
            <person name="Lutzoni F."/>
            <person name="Magnuson J."/>
            <person name="Mondo S."/>
            <person name="Nolan M."/>
            <person name="Ohm R."/>
            <person name="Pangilinan J."/>
            <person name="Park H.-J."/>
            <person name="Ramirez L."/>
            <person name="Alfaro M."/>
            <person name="Sun H."/>
            <person name="Tritt A."/>
            <person name="Yoshinaga Y."/>
            <person name="Zwiers L.-H."/>
            <person name="Turgeon B."/>
            <person name="Goodwin S."/>
            <person name="Spatafora J."/>
            <person name="Crous P."/>
            <person name="Grigoriev I."/>
        </authorList>
    </citation>
    <scope>NUCLEOTIDE SEQUENCE</scope>
    <source>
        <strain evidence="1">CBS 627.86</strain>
    </source>
</reference>
<dbReference type="OrthoDB" id="62952at2759"/>
<evidence type="ECO:0000313" key="2">
    <source>
        <dbReference type="Proteomes" id="UP000799770"/>
    </source>
</evidence>
<evidence type="ECO:0008006" key="3">
    <source>
        <dbReference type="Google" id="ProtNLM"/>
    </source>
</evidence>
<keyword evidence="2" id="KW-1185">Reference proteome</keyword>
<name>A0A6A5Z2Q6_9PLEO</name>